<evidence type="ECO:0000256" key="1">
    <source>
        <dbReference type="ARBA" id="ARBA00022741"/>
    </source>
</evidence>
<dbReference type="InterPro" id="IPR008271">
    <property type="entry name" value="Ser/Thr_kinase_AS"/>
</dbReference>
<dbReference type="InterPro" id="IPR017441">
    <property type="entry name" value="Protein_kinase_ATP_BS"/>
</dbReference>
<dbReference type="PROSITE" id="PS50011">
    <property type="entry name" value="PROTEIN_KINASE_DOM"/>
    <property type="match status" value="1"/>
</dbReference>
<dbReference type="VEuPathDB" id="AmoebaDB:EHI_152420"/>
<dbReference type="Gene3D" id="1.10.510.10">
    <property type="entry name" value="Transferase(Phosphotransferase) domain 1"/>
    <property type="match status" value="1"/>
</dbReference>
<dbReference type="PROSITE" id="PS00108">
    <property type="entry name" value="PROTEIN_KINASE_ST"/>
    <property type="match status" value="1"/>
</dbReference>
<dbReference type="PANTHER" id="PTHR45756:SF1">
    <property type="entry name" value="PROTEIN KINASE DOMAIN CONTAINING PROTEIN"/>
    <property type="match status" value="1"/>
</dbReference>
<dbReference type="PROSITE" id="PS00107">
    <property type="entry name" value="PROTEIN_KINASE_ATP"/>
    <property type="match status" value="1"/>
</dbReference>
<keyword evidence="6" id="KW-0418">Kinase</keyword>
<dbReference type="Pfam" id="PF00069">
    <property type="entry name" value="Pkinase"/>
    <property type="match status" value="1"/>
</dbReference>
<feature type="signal peptide" evidence="4">
    <location>
        <begin position="1"/>
        <end position="15"/>
    </location>
</feature>
<feature type="binding site" evidence="3">
    <location>
        <position position="1512"/>
    </location>
    <ligand>
        <name>ATP</name>
        <dbReference type="ChEBI" id="CHEBI:30616"/>
    </ligand>
</feature>
<sequence>MNIIIFLVIYQVIASWYTDKNNHIYYGLIGELFSDVGYDVSKGLFSDVYVFTFSGDCCYKSRDYYYIDPYFSTNSKVCYVQSTSKLKQLYFLEDSPTVQWKFQLEELPSSIQFILENTRSTIDTGYETLLQVGSRPVRFFIHCYERMTIHYQSEDRPYIYLEGNNNMQSVTILNEIDTIKYVFNGISIDTVVGYGDNTITSICSIGSFNRFVQHESTLTLKQDCSCSIHSDSSSVNFHEFTMNYPDCLYNNSLFYLTILQHQVTISFREDAPLLWKGIIFEPRFGITIIQIASSTKLYLTELTELPTTRLYVIGKIHFKSVLFPQTNVIHWFTDISYDQADFTSQKGKIVFVGTNTFHQGVEKICENGNRTRFGYLSSLGCTCQYTTSFIQDDCFESSLYETNMLDLVLTSQETTYSSIDGSYWNSITTSTVSYLKGTIKSNICTLNGKTTIYGKLICNTIYLNGNVTVIGSDPLKSNQIIIQKDCSLVGNIQSINYEILSNCNVIFENSFSSNIVLIIHENSFLTFKRPVIIEKITTGINVQIKAERIEFVELITDNFFSLNALTCTIQSGSIRLNYVVLTNQMIIKENVNSISIESITFKSIGLPLLFLEPTSNELLIKTIPQCISCSNILFLEANSRKIVGVEPSLYSCDQQLIVLNKLDNFIGCKTLQLYNKKCEYGNPSITPLYSCPCHGSSDVYCTTIIYSSSYQLSDEEYPNEIEILNTAELKVKNKEFILKTNANVEIKGSLNNIVFSPSDSTIQLSVSQSNMIYAPTGYGISYSTGSLVTSSPEELCLIVYVSNNGAECIKCKIGEDQNGNCLDAIEIEHCRALSSIDKRCDFCDYYYYYYYSSGVCSKCHDEHCKSCNETNCFVCDENYIVNKNECSRVTMCDYYSNGVCYECPEKSFPINGECQPCEVTGCLKCTTATTCSVCDVTNGYFLYENQCKFVKGTITNSHIISCPSQFYLLNDNCISCSVKHCIICTAEVCYNCQEGYVLNNAGECIPQPTTCNANNSRCINCQKFEYLNYTECVECSSHCTKCTNDGNCVSCESGYVLEQEFDDFNGYKVKCKLFNSTTNHCELLSEGKCLTCKDNYYTSSYQCLECDYKCKKCTSRQDYCYECNDGFFIENDHCVSSKDYIANCKRFIGSVCIKCNDGYFIQSSKCIPCSPNCDICYQENICSTCITDFFVNETYQCERQINLSNCVGYGEQGCIECEQGYYINGKRCSTCSSKTNKCSECDMNYGYCIGCEKDFILIEKECIYFEEIKHCLGSEGSKCTSCEYWFQPNESGQKCDLVPVWWNFVVVIIIIDIIIKICVIMGTALIQLIVKRIYLRKMEYEENHNYTKFQIKYSNINFKHVSKSHLVMNINKLTFGCETQPLPVETESRELFCIGNLTKKTIKIFLNAIEKKEKYEFKISPSEIILKNGEACEFEAILIPHCSCTVNDYFQVSSSYLNGGNSNSERIGIEFVTEISTKFDPDELIEIKKIGEGSFGIVYLGKFRGNKVAIKKMKQINCKTEEEQIEEFSYEVSMLDKFRSEYIIHFYGAVMIPGKICMVTEYAEYGSLNNVMKNYKKENKELNCKIKLKIFLDAAKGIQYLHQNSILHRDIKPDNILILSLDNDISINAKLTDFGSSRNVNSLLKNITFTKGIGTPAFMAPEILNKDHYNFPADIFAFAITMYQLLSWNDPYPNDKFKYPWNIASFIMNGDRLPKVSSITDEQFSLIENCWKQNPKDRYTINVVVETLEHLCPK</sequence>
<keyword evidence="2 3" id="KW-0067">ATP-binding</keyword>
<dbReference type="GO" id="GO:0005524">
    <property type="term" value="F:ATP binding"/>
    <property type="evidence" value="ECO:0007669"/>
    <property type="project" value="UniProtKB-UniRule"/>
</dbReference>
<dbReference type="SMART" id="SM00220">
    <property type="entry name" value="S_TKc"/>
    <property type="match status" value="1"/>
</dbReference>
<dbReference type="InterPro" id="IPR006212">
    <property type="entry name" value="Furin_repeat"/>
</dbReference>
<dbReference type="EMBL" id="BDEQ01000001">
    <property type="protein sequence ID" value="GAT91495.1"/>
    <property type="molecule type" value="Genomic_DNA"/>
</dbReference>
<protein>
    <submittedName>
        <fullName evidence="6">Tyrosine kinase putative</fullName>
    </submittedName>
</protein>
<keyword evidence="6" id="KW-0808">Transferase</keyword>
<dbReference type="Gene3D" id="2.10.220.10">
    <property type="entry name" value="Hormone Receptor, Insulin-like Growth Factor Receptor 1, Chain A, domain 2"/>
    <property type="match status" value="1"/>
</dbReference>
<accession>A0A5K1UJZ2</accession>
<keyword evidence="4" id="KW-0732">Signal</keyword>
<proteinExistence type="predicted"/>
<feature type="chain" id="PRO_5023894663" evidence="4">
    <location>
        <begin position="16"/>
        <end position="1754"/>
    </location>
</feature>
<dbReference type="InterPro" id="IPR053215">
    <property type="entry name" value="TKL_Ser/Thr_kinase"/>
</dbReference>
<dbReference type="InterPro" id="IPR011009">
    <property type="entry name" value="Kinase-like_dom_sf"/>
</dbReference>
<dbReference type="VEuPathDB" id="AmoebaDB:EHI8A_022120"/>
<dbReference type="VEuPathDB" id="AmoebaDB:EHI5A_000850"/>
<dbReference type="SMART" id="SM00261">
    <property type="entry name" value="FU"/>
    <property type="match status" value="6"/>
</dbReference>
<dbReference type="InterPro" id="IPR000719">
    <property type="entry name" value="Prot_kinase_dom"/>
</dbReference>
<evidence type="ECO:0000256" key="3">
    <source>
        <dbReference type="PROSITE-ProRule" id="PRU10141"/>
    </source>
</evidence>
<feature type="domain" description="Protein kinase" evidence="5">
    <location>
        <begin position="1484"/>
        <end position="1751"/>
    </location>
</feature>
<dbReference type="InterPro" id="IPR009030">
    <property type="entry name" value="Growth_fac_rcpt_cys_sf"/>
</dbReference>
<dbReference type="VEuPathDB" id="AmoebaDB:EHI7A_025640"/>
<dbReference type="VEuPathDB" id="AmoebaDB:KM1_001940"/>
<name>A0A5K1UJZ2_ENTHI</name>
<organism evidence="6 7">
    <name type="scientific">Entamoeba histolytica</name>
    <dbReference type="NCBI Taxonomy" id="5759"/>
    <lineage>
        <taxon>Eukaryota</taxon>
        <taxon>Amoebozoa</taxon>
        <taxon>Evosea</taxon>
        <taxon>Archamoebae</taxon>
        <taxon>Mastigamoebida</taxon>
        <taxon>Entamoebidae</taxon>
        <taxon>Entamoeba</taxon>
    </lineage>
</organism>
<comment type="caution">
    <text evidence="6">The sequence shown here is derived from an EMBL/GenBank/DDBJ whole genome shotgun (WGS) entry which is preliminary data.</text>
</comment>
<dbReference type="SUPFAM" id="SSF56112">
    <property type="entry name" value="Protein kinase-like (PK-like)"/>
    <property type="match status" value="1"/>
</dbReference>
<evidence type="ECO:0000313" key="7">
    <source>
        <dbReference type="Proteomes" id="UP000078387"/>
    </source>
</evidence>
<gene>
    <name evidence="6" type="ORF">CL6EHI_152420</name>
</gene>
<dbReference type="SUPFAM" id="SSF57184">
    <property type="entry name" value="Growth factor receptor domain"/>
    <property type="match status" value="3"/>
</dbReference>
<evidence type="ECO:0000256" key="4">
    <source>
        <dbReference type="SAM" id="SignalP"/>
    </source>
</evidence>
<dbReference type="GO" id="GO:0004672">
    <property type="term" value="F:protein kinase activity"/>
    <property type="evidence" value="ECO:0007669"/>
    <property type="project" value="InterPro"/>
</dbReference>
<dbReference type="OMA" id="FLYENEC"/>
<evidence type="ECO:0000313" key="6">
    <source>
        <dbReference type="EMBL" id="GAT91495.1"/>
    </source>
</evidence>
<evidence type="ECO:0000259" key="5">
    <source>
        <dbReference type="PROSITE" id="PS50011"/>
    </source>
</evidence>
<keyword evidence="1 3" id="KW-0547">Nucleotide-binding</keyword>
<reference evidence="6 7" key="1">
    <citation type="submission" date="2016-05" db="EMBL/GenBank/DDBJ databases">
        <title>First whole genome sequencing of Entamoeba histolytica HM1:IMSS-clone-6.</title>
        <authorList>
            <person name="Mukherjee Avik.K."/>
            <person name="Izumyama S."/>
            <person name="Nakada-Tsukui K."/>
            <person name="Nozaki T."/>
        </authorList>
    </citation>
    <scope>NUCLEOTIDE SEQUENCE [LARGE SCALE GENOMIC DNA]</scope>
    <source>
        <strain evidence="6 7">HM1:IMSS clone 6</strain>
    </source>
</reference>
<dbReference type="Gene3D" id="3.30.200.20">
    <property type="entry name" value="Phosphorylase Kinase, domain 1"/>
    <property type="match status" value="1"/>
</dbReference>
<evidence type="ECO:0000256" key="2">
    <source>
        <dbReference type="ARBA" id="ARBA00022840"/>
    </source>
</evidence>
<dbReference type="PANTHER" id="PTHR45756">
    <property type="entry name" value="PALMITOYLTRANSFERASE"/>
    <property type="match status" value="1"/>
</dbReference>
<dbReference type="Proteomes" id="UP000078387">
    <property type="component" value="Unassembled WGS sequence"/>
</dbReference>